<dbReference type="EMBL" id="JABSTV010001255">
    <property type="protein sequence ID" value="KAH7935752.1"/>
    <property type="molecule type" value="Genomic_DNA"/>
</dbReference>
<evidence type="ECO:0000313" key="1">
    <source>
        <dbReference type="EMBL" id="KAH7935752.1"/>
    </source>
</evidence>
<keyword evidence="2" id="KW-1185">Reference proteome</keyword>
<reference evidence="1" key="1">
    <citation type="journal article" date="2020" name="Cell">
        <title>Large-Scale Comparative Analyses of Tick Genomes Elucidate Their Genetic Diversity and Vector Capacities.</title>
        <authorList>
            <consortium name="Tick Genome and Microbiome Consortium (TIGMIC)"/>
            <person name="Jia N."/>
            <person name="Wang J."/>
            <person name="Shi W."/>
            <person name="Du L."/>
            <person name="Sun Y."/>
            <person name="Zhan W."/>
            <person name="Jiang J.F."/>
            <person name="Wang Q."/>
            <person name="Zhang B."/>
            <person name="Ji P."/>
            <person name="Bell-Sakyi L."/>
            <person name="Cui X.M."/>
            <person name="Yuan T.T."/>
            <person name="Jiang B.G."/>
            <person name="Yang W.F."/>
            <person name="Lam T.T."/>
            <person name="Chang Q.C."/>
            <person name="Ding S.J."/>
            <person name="Wang X.J."/>
            <person name="Zhu J.G."/>
            <person name="Ruan X.D."/>
            <person name="Zhao L."/>
            <person name="Wei J.T."/>
            <person name="Ye R.Z."/>
            <person name="Que T.C."/>
            <person name="Du C.H."/>
            <person name="Zhou Y.H."/>
            <person name="Cheng J.X."/>
            <person name="Dai P.F."/>
            <person name="Guo W.B."/>
            <person name="Han X.H."/>
            <person name="Huang E.J."/>
            <person name="Li L.F."/>
            <person name="Wei W."/>
            <person name="Gao Y.C."/>
            <person name="Liu J.Z."/>
            <person name="Shao H.Z."/>
            <person name="Wang X."/>
            <person name="Wang C.C."/>
            <person name="Yang T.C."/>
            <person name="Huo Q.B."/>
            <person name="Li W."/>
            <person name="Chen H.Y."/>
            <person name="Chen S.E."/>
            <person name="Zhou L.G."/>
            <person name="Ni X.B."/>
            <person name="Tian J.H."/>
            <person name="Sheng Y."/>
            <person name="Liu T."/>
            <person name="Pan Y.S."/>
            <person name="Xia L.Y."/>
            <person name="Li J."/>
            <person name="Zhao F."/>
            <person name="Cao W.C."/>
        </authorList>
    </citation>
    <scope>NUCLEOTIDE SEQUENCE</scope>
    <source>
        <strain evidence="1">Rsan-2018</strain>
    </source>
</reference>
<sequence length="116" mass="13487">MAGDSLFTHSRLGVVRVRGSFRRFMHRADDIVHGSKDRKSYRSRTASTAVTSWICANDISRLPVLPFSIMQTTTREKHLMPRGAEKKLPNSPMLLKNHWRHTKRNRKETVFRPSKN</sequence>
<reference evidence="1" key="2">
    <citation type="submission" date="2021-09" db="EMBL/GenBank/DDBJ databases">
        <authorList>
            <person name="Jia N."/>
            <person name="Wang J."/>
            <person name="Shi W."/>
            <person name="Du L."/>
            <person name="Sun Y."/>
            <person name="Zhan W."/>
            <person name="Jiang J."/>
            <person name="Wang Q."/>
            <person name="Zhang B."/>
            <person name="Ji P."/>
            <person name="Sakyi L.B."/>
            <person name="Cui X."/>
            <person name="Yuan T."/>
            <person name="Jiang B."/>
            <person name="Yang W."/>
            <person name="Lam T.T.-Y."/>
            <person name="Chang Q."/>
            <person name="Ding S."/>
            <person name="Wang X."/>
            <person name="Zhu J."/>
            <person name="Ruan X."/>
            <person name="Zhao L."/>
            <person name="Wei J."/>
            <person name="Que T."/>
            <person name="Du C."/>
            <person name="Cheng J."/>
            <person name="Dai P."/>
            <person name="Han X."/>
            <person name="Huang E."/>
            <person name="Gao Y."/>
            <person name="Liu J."/>
            <person name="Shao H."/>
            <person name="Ye R."/>
            <person name="Li L."/>
            <person name="Wei W."/>
            <person name="Wang X."/>
            <person name="Wang C."/>
            <person name="Huo Q."/>
            <person name="Li W."/>
            <person name="Guo W."/>
            <person name="Chen H."/>
            <person name="Chen S."/>
            <person name="Zhou L."/>
            <person name="Zhou L."/>
            <person name="Ni X."/>
            <person name="Tian J."/>
            <person name="Zhou Y."/>
            <person name="Sheng Y."/>
            <person name="Liu T."/>
            <person name="Pan Y."/>
            <person name="Xia L."/>
            <person name="Li J."/>
            <person name="Zhao F."/>
            <person name="Cao W."/>
        </authorList>
    </citation>
    <scope>NUCLEOTIDE SEQUENCE</scope>
    <source>
        <strain evidence="1">Rsan-2018</strain>
        <tissue evidence="1">Larvae</tissue>
    </source>
</reference>
<name>A0A9D4PD04_RHISA</name>
<dbReference type="AlphaFoldDB" id="A0A9D4PD04"/>
<gene>
    <name evidence="1" type="ORF">HPB52_013077</name>
</gene>
<organism evidence="1 2">
    <name type="scientific">Rhipicephalus sanguineus</name>
    <name type="common">Brown dog tick</name>
    <name type="synonym">Ixodes sanguineus</name>
    <dbReference type="NCBI Taxonomy" id="34632"/>
    <lineage>
        <taxon>Eukaryota</taxon>
        <taxon>Metazoa</taxon>
        <taxon>Ecdysozoa</taxon>
        <taxon>Arthropoda</taxon>
        <taxon>Chelicerata</taxon>
        <taxon>Arachnida</taxon>
        <taxon>Acari</taxon>
        <taxon>Parasitiformes</taxon>
        <taxon>Ixodida</taxon>
        <taxon>Ixodoidea</taxon>
        <taxon>Ixodidae</taxon>
        <taxon>Rhipicephalinae</taxon>
        <taxon>Rhipicephalus</taxon>
        <taxon>Rhipicephalus</taxon>
    </lineage>
</organism>
<evidence type="ECO:0000313" key="2">
    <source>
        <dbReference type="Proteomes" id="UP000821837"/>
    </source>
</evidence>
<comment type="caution">
    <text evidence="1">The sequence shown here is derived from an EMBL/GenBank/DDBJ whole genome shotgun (WGS) entry which is preliminary data.</text>
</comment>
<accession>A0A9D4PD04</accession>
<proteinExistence type="predicted"/>
<protein>
    <submittedName>
        <fullName evidence="1">Uncharacterized protein</fullName>
    </submittedName>
</protein>
<dbReference type="Proteomes" id="UP000821837">
    <property type="component" value="Unassembled WGS sequence"/>
</dbReference>